<evidence type="ECO:0000256" key="7">
    <source>
        <dbReference type="SAM" id="MobiDB-lite"/>
    </source>
</evidence>
<evidence type="ECO:0000256" key="4">
    <source>
        <dbReference type="ARBA" id="ARBA00022958"/>
    </source>
</evidence>
<dbReference type="InterPro" id="IPR003148">
    <property type="entry name" value="RCK_N"/>
</dbReference>
<evidence type="ECO:0000256" key="3">
    <source>
        <dbReference type="ARBA" id="ARBA00022538"/>
    </source>
</evidence>
<dbReference type="InterPro" id="IPR006037">
    <property type="entry name" value="RCK_C"/>
</dbReference>
<dbReference type="Gene3D" id="3.30.70.1450">
    <property type="entry name" value="Regulator of K+ conductance, C-terminal domain"/>
    <property type="match status" value="2"/>
</dbReference>
<dbReference type="PANTHER" id="PTHR43833:SF5">
    <property type="entry name" value="TRK SYSTEM POTASSIUM UPTAKE PROTEIN TRKA"/>
    <property type="match status" value="1"/>
</dbReference>
<dbReference type="NCBIfam" id="NF007030">
    <property type="entry name" value="PRK09496.1-1"/>
    <property type="match status" value="1"/>
</dbReference>
<comment type="caution">
    <text evidence="10">The sequence shown here is derived from an EMBL/GenBank/DDBJ whole genome shotgun (WGS) entry which is preliminary data.</text>
</comment>
<proteinExistence type="predicted"/>
<dbReference type="PRINTS" id="PR00335">
    <property type="entry name" value="KUPTAKETRKA"/>
</dbReference>
<keyword evidence="3" id="KW-0633">Potassium transport</keyword>
<feature type="domain" description="RCK C-terminal" evidence="9">
    <location>
        <begin position="174"/>
        <end position="258"/>
    </location>
</feature>
<feature type="compositionally biased region" description="Basic residues" evidence="7">
    <location>
        <begin position="1"/>
        <end position="12"/>
    </location>
</feature>
<gene>
    <name evidence="10" type="primary">trkA</name>
    <name evidence="10" type="ORF">GCM10010971_19140</name>
</gene>
<dbReference type="InterPro" id="IPR050721">
    <property type="entry name" value="Trk_Ktr_HKT_K-transport"/>
</dbReference>
<feature type="domain" description="RCK C-terminal" evidence="9">
    <location>
        <begin position="399"/>
        <end position="484"/>
    </location>
</feature>
<keyword evidence="4" id="KW-0630">Potassium</keyword>
<evidence type="ECO:0000256" key="6">
    <source>
        <dbReference type="ARBA" id="ARBA00023065"/>
    </source>
</evidence>
<dbReference type="NCBIfam" id="NF007039">
    <property type="entry name" value="PRK09496.3-2"/>
    <property type="match status" value="1"/>
</dbReference>
<organism evidence="10 11">
    <name type="scientific">Silvimonas amylolytica</name>
    <dbReference type="NCBI Taxonomy" id="449663"/>
    <lineage>
        <taxon>Bacteria</taxon>
        <taxon>Pseudomonadati</taxon>
        <taxon>Pseudomonadota</taxon>
        <taxon>Betaproteobacteria</taxon>
        <taxon>Neisseriales</taxon>
        <taxon>Chitinibacteraceae</taxon>
        <taxon>Silvimonas</taxon>
    </lineage>
</organism>
<dbReference type="EMBL" id="BMLY01000002">
    <property type="protein sequence ID" value="GGP26095.1"/>
    <property type="molecule type" value="Genomic_DNA"/>
</dbReference>
<accession>A0ABQ2PL42</accession>
<evidence type="ECO:0000313" key="11">
    <source>
        <dbReference type="Proteomes" id="UP000621859"/>
    </source>
</evidence>
<dbReference type="RefSeq" id="WP_229678876.1">
    <property type="nucleotide sequence ID" value="NZ_BMLY01000002.1"/>
</dbReference>
<dbReference type="NCBIfam" id="NF007032">
    <property type="entry name" value="PRK09496.1-4"/>
    <property type="match status" value="1"/>
</dbReference>
<dbReference type="Proteomes" id="UP000621859">
    <property type="component" value="Unassembled WGS sequence"/>
</dbReference>
<keyword evidence="2" id="KW-0813">Transport</keyword>
<feature type="domain" description="RCK N-terminal" evidence="8">
    <location>
        <begin position="263"/>
        <end position="379"/>
    </location>
</feature>
<feature type="domain" description="RCK N-terminal" evidence="8">
    <location>
        <begin position="31"/>
        <end position="154"/>
    </location>
</feature>
<feature type="compositionally biased region" description="Low complexity" evidence="7">
    <location>
        <begin position="13"/>
        <end position="24"/>
    </location>
</feature>
<dbReference type="SUPFAM" id="SSF51735">
    <property type="entry name" value="NAD(P)-binding Rossmann-fold domains"/>
    <property type="match status" value="2"/>
</dbReference>
<dbReference type="SUPFAM" id="SSF116726">
    <property type="entry name" value="TrkA C-terminal domain-like"/>
    <property type="match status" value="2"/>
</dbReference>
<keyword evidence="6" id="KW-0406">Ion transport</keyword>
<name>A0ABQ2PL42_9NEIS</name>
<dbReference type="PANTHER" id="PTHR43833">
    <property type="entry name" value="POTASSIUM CHANNEL PROTEIN 2-RELATED-RELATED"/>
    <property type="match status" value="1"/>
</dbReference>
<sequence>MIASRFHLRRPQARPTATAAPEQQRSYTHTVSNILILGAGRVGATVAEQLVYEQHNVTIVDDNPANLAPLTSKLDLRVVAGSASSPTTLREAGAADAELLLAVTPTDELNMVACKIAYQLFRVPTRIARIRNADLLAHEDLFSEEDGFAISHTITPAQVVTDYLSRLVKMPEALQVLDFANGLVQLVVTRVTEGAPMAGKALTAFNDVLPNTDRRVVGIYRNNRYIRPDGDSELHAGDEVFVLAESRQMRKVIGALHVVESPIKNVLLAGGGNVGYRLAKALQKDYSVKLVEADPVRAEWLANELAGVLVLHGDATNETMFEAEQIHRTDMYLALTSDDEDNIMSALLARQMGARKVISIINRSRYVDLLQDSRIDVAISPAQLTIGTLLAHARQGDIAAVKPLRRGAAEAVELVVHGTKNVSRVIGRRVDEIRMPAHAFLATIVRAGKVIMVHHDTVIEPDDRCIVFVHDKLRTREVEHLFAVKLGFF</sequence>
<keyword evidence="11" id="KW-1185">Reference proteome</keyword>
<keyword evidence="5" id="KW-0520">NAD</keyword>
<dbReference type="NCBIfam" id="NF007031">
    <property type="entry name" value="PRK09496.1-2"/>
    <property type="match status" value="1"/>
</dbReference>
<evidence type="ECO:0000259" key="8">
    <source>
        <dbReference type="PROSITE" id="PS51201"/>
    </source>
</evidence>
<dbReference type="PROSITE" id="PS51202">
    <property type="entry name" value="RCK_C"/>
    <property type="match status" value="2"/>
</dbReference>
<reference evidence="11" key="1">
    <citation type="journal article" date="2019" name="Int. J. Syst. Evol. Microbiol.">
        <title>The Global Catalogue of Microorganisms (GCM) 10K type strain sequencing project: providing services to taxonomists for standard genome sequencing and annotation.</title>
        <authorList>
            <consortium name="The Broad Institute Genomics Platform"/>
            <consortium name="The Broad Institute Genome Sequencing Center for Infectious Disease"/>
            <person name="Wu L."/>
            <person name="Ma J."/>
        </authorList>
    </citation>
    <scope>NUCLEOTIDE SEQUENCE [LARGE SCALE GENOMIC DNA]</scope>
    <source>
        <strain evidence="11">CGMCC 1.8860</strain>
    </source>
</reference>
<evidence type="ECO:0000259" key="9">
    <source>
        <dbReference type="PROSITE" id="PS51202"/>
    </source>
</evidence>
<dbReference type="Pfam" id="PF02254">
    <property type="entry name" value="TrkA_N"/>
    <property type="match status" value="2"/>
</dbReference>
<dbReference type="Pfam" id="PF02080">
    <property type="entry name" value="TrkA_C"/>
    <property type="match status" value="1"/>
</dbReference>
<dbReference type="Gene3D" id="3.40.50.720">
    <property type="entry name" value="NAD(P)-binding Rossmann-like Domain"/>
    <property type="match status" value="2"/>
</dbReference>
<protein>
    <recommendedName>
        <fullName evidence="1">Trk system potassium uptake protein TrkA</fullName>
    </recommendedName>
</protein>
<feature type="region of interest" description="Disordered" evidence="7">
    <location>
        <begin position="1"/>
        <end position="25"/>
    </location>
</feature>
<dbReference type="PROSITE" id="PS51201">
    <property type="entry name" value="RCK_N"/>
    <property type="match status" value="2"/>
</dbReference>
<evidence type="ECO:0000256" key="5">
    <source>
        <dbReference type="ARBA" id="ARBA00023027"/>
    </source>
</evidence>
<evidence type="ECO:0000256" key="1">
    <source>
        <dbReference type="ARBA" id="ARBA00017378"/>
    </source>
</evidence>
<evidence type="ECO:0000256" key="2">
    <source>
        <dbReference type="ARBA" id="ARBA00022448"/>
    </source>
</evidence>
<dbReference type="InterPro" id="IPR036291">
    <property type="entry name" value="NAD(P)-bd_dom_sf"/>
</dbReference>
<dbReference type="InterPro" id="IPR006036">
    <property type="entry name" value="K_uptake_TrkA"/>
</dbReference>
<evidence type="ECO:0000313" key="10">
    <source>
        <dbReference type="EMBL" id="GGP26095.1"/>
    </source>
</evidence>
<dbReference type="InterPro" id="IPR036721">
    <property type="entry name" value="RCK_C_sf"/>
</dbReference>